<dbReference type="PANTHER" id="PTHR11005">
    <property type="entry name" value="LYSOSOMAL ACID LIPASE-RELATED"/>
    <property type="match status" value="1"/>
</dbReference>
<dbReference type="InterPro" id="IPR029058">
    <property type="entry name" value="AB_hydrolase_fold"/>
</dbReference>
<feature type="domain" description="Partial AB-hydrolase lipase" evidence="1">
    <location>
        <begin position="2"/>
        <end position="59"/>
    </location>
</feature>
<sequence length="93" mass="10652">KQIITYWKYPFDEYVTQTEDGYLIKLFRIKHGRSSSDSVGAPFLLAHGLAASAEHLLTNPPGEQSSFSSCRRWFRRVANQLSRSETLKKSCEI</sequence>
<reference evidence="3" key="1">
    <citation type="submission" date="2022-10" db="EMBL/GenBank/DDBJ databases">
        <title>Genome assembly of Pristionchus species.</title>
        <authorList>
            <person name="Yoshida K."/>
            <person name="Sommer R.J."/>
        </authorList>
    </citation>
    <scope>NUCLEOTIDE SEQUENCE [LARGE SCALE GENOMIC DNA]</scope>
    <source>
        <strain evidence="3">RS5460</strain>
    </source>
</reference>
<dbReference type="SUPFAM" id="SSF53474">
    <property type="entry name" value="alpha/beta-Hydrolases"/>
    <property type="match status" value="1"/>
</dbReference>
<dbReference type="AlphaFoldDB" id="A0AAN5DDD0"/>
<protein>
    <recommendedName>
        <fullName evidence="1">Partial AB-hydrolase lipase domain-containing protein</fullName>
    </recommendedName>
</protein>
<feature type="non-terminal residue" evidence="2">
    <location>
        <position position="1"/>
    </location>
</feature>
<evidence type="ECO:0000313" key="2">
    <source>
        <dbReference type="EMBL" id="GMR60070.1"/>
    </source>
</evidence>
<dbReference type="GO" id="GO:0006629">
    <property type="term" value="P:lipid metabolic process"/>
    <property type="evidence" value="ECO:0007669"/>
    <property type="project" value="InterPro"/>
</dbReference>
<dbReference type="InterPro" id="IPR006693">
    <property type="entry name" value="AB_hydrolase_lipase"/>
</dbReference>
<proteinExistence type="predicted"/>
<accession>A0AAN5DDD0</accession>
<dbReference type="Gene3D" id="3.40.50.1820">
    <property type="entry name" value="alpha/beta hydrolase"/>
    <property type="match status" value="1"/>
</dbReference>
<keyword evidence="3" id="KW-1185">Reference proteome</keyword>
<evidence type="ECO:0000313" key="3">
    <source>
        <dbReference type="Proteomes" id="UP001328107"/>
    </source>
</evidence>
<dbReference type="Pfam" id="PF04083">
    <property type="entry name" value="Abhydro_lipase"/>
    <property type="match status" value="1"/>
</dbReference>
<name>A0AAN5DDD0_9BILA</name>
<organism evidence="2 3">
    <name type="scientific">Pristionchus mayeri</name>
    <dbReference type="NCBI Taxonomy" id="1317129"/>
    <lineage>
        <taxon>Eukaryota</taxon>
        <taxon>Metazoa</taxon>
        <taxon>Ecdysozoa</taxon>
        <taxon>Nematoda</taxon>
        <taxon>Chromadorea</taxon>
        <taxon>Rhabditida</taxon>
        <taxon>Rhabditina</taxon>
        <taxon>Diplogasteromorpha</taxon>
        <taxon>Diplogasteroidea</taxon>
        <taxon>Neodiplogasteridae</taxon>
        <taxon>Pristionchus</taxon>
    </lineage>
</organism>
<gene>
    <name evidence="2" type="ORF">PMAYCL1PPCAC_30265</name>
</gene>
<evidence type="ECO:0000259" key="1">
    <source>
        <dbReference type="Pfam" id="PF04083"/>
    </source>
</evidence>
<dbReference type="EMBL" id="BTRK01000006">
    <property type="protein sequence ID" value="GMR60070.1"/>
    <property type="molecule type" value="Genomic_DNA"/>
</dbReference>
<dbReference type="Proteomes" id="UP001328107">
    <property type="component" value="Unassembled WGS sequence"/>
</dbReference>
<comment type="caution">
    <text evidence="2">The sequence shown here is derived from an EMBL/GenBank/DDBJ whole genome shotgun (WGS) entry which is preliminary data.</text>
</comment>